<accession>A0ABW0RDN9</accession>
<protein>
    <submittedName>
        <fullName evidence="3">3-hydroxybutyrate dehydrogenase</fullName>
        <ecNumber evidence="3">1.1.1.30</ecNumber>
    </submittedName>
</protein>
<dbReference type="PROSITE" id="PS00061">
    <property type="entry name" value="ADH_SHORT"/>
    <property type="match status" value="1"/>
</dbReference>
<dbReference type="GO" id="GO:0003858">
    <property type="term" value="F:3-hydroxybutyrate dehydrogenase activity"/>
    <property type="evidence" value="ECO:0007669"/>
    <property type="project" value="UniProtKB-EC"/>
</dbReference>
<dbReference type="Gene3D" id="3.40.50.720">
    <property type="entry name" value="NAD(P)-binding Rossmann-like Domain"/>
    <property type="match status" value="1"/>
</dbReference>
<evidence type="ECO:0000256" key="1">
    <source>
        <dbReference type="ARBA" id="ARBA00006484"/>
    </source>
</evidence>
<organism evidence="3 4">
    <name type="scientific">Ureibacillus suwonensis</name>
    <dbReference type="NCBI Taxonomy" id="313007"/>
    <lineage>
        <taxon>Bacteria</taxon>
        <taxon>Bacillati</taxon>
        <taxon>Bacillota</taxon>
        <taxon>Bacilli</taxon>
        <taxon>Bacillales</taxon>
        <taxon>Caryophanaceae</taxon>
        <taxon>Ureibacillus</taxon>
    </lineage>
</organism>
<evidence type="ECO:0000313" key="3">
    <source>
        <dbReference type="EMBL" id="MFC5542349.1"/>
    </source>
</evidence>
<name>A0ABW0RDN9_9BACL</name>
<dbReference type="PRINTS" id="PR00081">
    <property type="entry name" value="GDHRDH"/>
</dbReference>
<dbReference type="Proteomes" id="UP001595978">
    <property type="component" value="Unassembled WGS sequence"/>
</dbReference>
<gene>
    <name evidence="3" type="ORF">ACFPOH_11525</name>
</gene>
<dbReference type="InterPro" id="IPR002347">
    <property type="entry name" value="SDR_fam"/>
</dbReference>
<dbReference type="InterPro" id="IPR050259">
    <property type="entry name" value="SDR"/>
</dbReference>
<dbReference type="PRINTS" id="PR00080">
    <property type="entry name" value="SDRFAMILY"/>
</dbReference>
<proteinExistence type="inferred from homology"/>
<dbReference type="Pfam" id="PF00106">
    <property type="entry name" value="adh_short"/>
    <property type="match status" value="1"/>
</dbReference>
<dbReference type="EC" id="1.1.1.30" evidence="3"/>
<keyword evidence="3" id="KW-0560">Oxidoreductase</keyword>
<dbReference type="InterPro" id="IPR020904">
    <property type="entry name" value="Sc_DH/Rdtase_CS"/>
</dbReference>
<comment type="similarity">
    <text evidence="1 2">Belongs to the short-chain dehydrogenases/reductases (SDR) family.</text>
</comment>
<dbReference type="PANTHER" id="PTHR42879">
    <property type="entry name" value="3-OXOACYL-(ACYL-CARRIER-PROTEIN) REDUCTASE"/>
    <property type="match status" value="1"/>
</dbReference>
<keyword evidence="4" id="KW-1185">Reference proteome</keyword>
<dbReference type="RefSeq" id="WP_340714487.1">
    <property type="nucleotide sequence ID" value="NZ_JBHSNQ010000148.1"/>
</dbReference>
<evidence type="ECO:0000313" key="4">
    <source>
        <dbReference type="Proteomes" id="UP001595978"/>
    </source>
</evidence>
<comment type="caution">
    <text evidence="3">The sequence shown here is derived from an EMBL/GenBank/DDBJ whole genome shotgun (WGS) entry which is preliminary data.</text>
</comment>
<reference evidence="4" key="1">
    <citation type="journal article" date="2019" name="Int. J. Syst. Evol. Microbiol.">
        <title>The Global Catalogue of Microorganisms (GCM) 10K type strain sequencing project: providing services to taxonomists for standard genome sequencing and annotation.</title>
        <authorList>
            <consortium name="The Broad Institute Genomics Platform"/>
            <consortium name="The Broad Institute Genome Sequencing Center for Infectious Disease"/>
            <person name="Wu L."/>
            <person name="Ma J."/>
        </authorList>
    </citation>
    <scope>NUCLEOTIDE SEQUENCE [LARGE SCALE GENOMIC DNA]</scope>
    <source>
        <strain evidence="4">CCUG 56331</strain>
    </source>
</reference>
<dbReference type="EMBL" id="JBHSNQ010000148">
    <property type="protein sequence ID" value="MFC5542349.1"/>
    <property type="molecule type" value="Genomic_DNA"/>
</dbReference>
<sequence length="252" mass="27874">MSSKRVVLVTGAIGGIGTAITKKFIENGDIVYLLDLDQEKVDQAVQQLGENAYGHRLDVSNEKEVHAVISKIIREHDRIDVLVNNAGLQYRAKIEEFPLEKWQQLIDVMLTGVFLMTKHVFPQMKKQRYGRIINISSVHGKMATPEKVAYVAAKHGVIGITSVAALEGAPYGITVNSVLPGPVKTPLLEKQLKDLYESEGLTEQEALVRIMYPRQAMNRFIEATEIANTVFFLASDEASAITMEHVKVAGGM</sequence>
<evidence type="ECO:0000256" key="2">
    <source>
        <dbReference type="RuleBase" id="RU000363"/>
    </source>
</evidence>
<dbReference type="InterPro" id="IPR036291">
    <property type="entry name" value="NAD(P)-bd_dom_sf"/>
</dbReference>
<dbReference type="SUPFAM" id="SSF51735">
    <property type="entry name" value="NAD(P)-binding Rossmann-fold domains"/>
    <property type="match status" value="1"/>
</dbReference>
<dbReference type="PANTHER" id="PTHR42879:SF2">
    <property type="entry name" value="3-OXOACYL-[ACYL-CARRIER-PROTEIN] REDUCTASE FABG"/>
    <property type="match status" value="1"/>
</dbReference>
<dbReference type="NCBIfam" id="NF009093">
    <property type="entry name" value="PRK12429.1"/>
    <property type="match status" value="1"/>
</dbReference>